<evidence type="ECO:0000313" key="3">
    <source>
        <dbReference type="EMBL" id="TDK26723.1"/>
    </source>
</evidence>
<feature type="transmembrane region" description="Helical" evidence="2">
    <location>
        <begin position="99"/>
        <end position="120"/>
    </location>
</feature>
<evidence type="ECO:0000313" key="4">
    <source>
        <dbReference type="Proteomes" id="UP000295411"/>
    </source>
</evidence>
<keyword evidence="4" id="KW-1185">Reference proteome</keyword>
<reference evidence="3 4" key="1">
    <citation type="submission" date="2019-03" db="EMBL/GenBank/DDBJ databases">
        <title>Arthrobacter sp. nov., an bacterium isolated from biocrust in Mu Us Desert.</title>
        <authorList>
            <person name="Lixiong L."/>
        </authorList>
    </citation>
    <scope>NUCLEOTIDE SEQUENCE [LARGE SCALE GENOMIC DNA]</scope>
    <source>
        <strain evidence="3 4">SLN-3</strain>
    </source>
</reference>
<organism evidence="3 4">
    <name type="scientific">Arthrobacter crusticola</name>
    <dbReference type="NCBI Taxonomy" id="2547960"/>
    <lineage>
        <taxon>Bacteria</taxon>
        <taxon>Bacillati</taxon>
        <taxon>Actinomycetota</taxon>
        <taxon>Actinomycetes</taxon>
        <taxon>Micrococcales</taxon>
        <taxon>Micrococcaceae</taxon>
        <taxon>Arthrobacter</taxon>
    </lineage>
</organism>
<feature type="transmembrane region" description="Helical" evidence="2">
    <location>
        <begin position="66"/>
        <end position="87"/>
    </location>
</feature>
<sequence>MNQRPAPPSHGPSDRPSDRPHSAGSGRPSPGREPAPEEGARALPLWFLSSLVAAVATSSLDLPFKVLGLGFSILALGLGIATLVRAVRRRLGGLARASAAMGVGLAGFLALSTAVLIALWPVTADYEDCIDTALTLEAERACQDRLLTLDGFLSD</sequence>
<dbReference type="OrthoDB" id="4952807at2"/>
<name>A0A4R5TZQ1_9MICC</name>
<feature type="region of interest" description="Disordered" evidence="1">
    <location>
        <begin position="1"/>
        <end position="37"/>
    </location>
</feature>
<protein>
    <recommendedName>
        <fullName evidence="5">DUF4190 domain-containing protein</fullName>
    </recommendedName>
</protein>
<proteinExistence type="predicted"/>
<dbReference type="RefSeq" id="WP_133403082.1">
    <property type="nucleotide sequence ID" value="NZ_SMTK01000002.1"/>
</dbReference>
<feature type="compositionally biased region" description="Pro residues" evidence="1">
    <location>
        <begin position="1"/>
        <end position="10"/>
    </location>
</feature>
<keyword evidence="2" id="KW-0472">Membrane</keyword>
<dbReference type="EMBL" id="SMTK01000002">
    <property type="protein sequence ID" value="TDK26723.1"/>
    <property type="molecule type" value="Genomic_DNA"/>
</dbReference>
<evidence type="ECO:0008006" key="5">
    <source>
        <dbReference type="Google" id="ProtNLM"/>
    </source>
</evidence>
<evidence type="ECO:0000256" key="2">
    <source>
        <dbReference type="SAM" id="Phobius"/>
    </source>
</evidence>
<comment type="caution">
    <text evidence="3">The sequence shown here is derived from an EMBL/GenBank/DDBJ whole genome shotgun (WGS) entry which is preliminary data.</text>
</comment>
<dbReference type="Proteomes" id="UP000295411">
    <property type="component" value="Unassembled WGS sequence"/>
</dbReference>
<keyword evidence="2" id="KW-0812">Transmembrane</keyword>
<feature type="compositionally biased region" description="Basic and acidic residues" evidence="1">
    <location>
        <begin position="12"/>
        <end position="21"/>
    </location>
</feature>
<gene>
    <name evidence="3" type="ORF">E2F48_05955</name>
</gene>
<accession>A0A4R5TZQ1</accession>
<evidence type="ECO:0000256" key="1">
    <source>
        <dbReference type="SAM" id="MobiDB-lite"/>
    </source>
</evidence>
<dbReference type="AlphaFoldDB" id="A0A4R5TZQ1"/>
<keyword evidence="2" id="KW-1133">Transmembrane helix</keyword>